<reference evidence="1" key="1">
    <citation type="journal article" date="2019" name="Sci. Rep.">
        <title>Draft genome of Tanacetum cinerariifolium, the natural source of mosquito coil.</title>
        <authorList>
            <person name="Yamashiro T."/>
            <person name="Shiraishi A."/>
            <person name="Satake H."/>
            <person name="Nakayama K."/>
        </authorList>
    </citation>
    <scope>NUCLEOTIDE SEQUENCE</scope>
</reference>
<gene>
    <name evidence="1" type="ORF">Tci_701499</name>
</gene>
<name>A0A699LDZ6_TANCI</name>
<accession>A0A699LDZ6</accession>
<protein>
    <submittedName>
        <fullName evidence="1">Uncharacterized protein</fullName>
    </submittedName>
</protein>
<organism evidence="1">
    <name type="scientific">Tanacetum cinerariifolium</name>
    <name type="common">Dalmatian daisy</name>
    <name type="synonym">Chrysanthemum cinerariifolium</name>
    <dbReference type="NCBI Taxonomy" id="118510"/>
    <lineage>
        <taxon>Eukaryota</taxon>
        <taxon>Viridiplantae</taxon>
        <taxon>Streptophyta</taxon>
        <taxon>Embryophyta</taxon>
        <taxon>Tracheophyta</taxon>
        <taxon>Spermatophyta</taxon>
        <taxon>Magnoliopsida</taxon>
        <taxon>eudicotyledons</taxon>
        <taxon>Gunneridae</taxon>
        <taxon>Pentapetalae</taxon>
        <taxon>asterids</taxon>
        <taxon>campanulids</taxon>
        <taxon>Asterales</taxon>
        <taxon>Asteraceae</taxon>
        <taxon>Asteroideae</taxon>
        <taxon>Anthemideae</taxon>
        <taxon>Anthemidinae</taxon>
        <taxon>Tanacetum</taxon>
    </lineage>
</organism>
<dbReference type="AlphaFoldDB" id="A0A699LDZ6"/>
<evidence type="ECO:0000313" key="1">
    <source>
        <dbReference type="EMBL" id="GFB29528.1"/>
    </source>
</evidence>
<comment type="caution">
    <text evidence="1">The sequence shown here is derived from an EMBL/GenBank/DDBJ whole genome shotgun (WGS) entry which is preliminary data.</text>
</comment>
<dbReference type="EMBL" id="BKCJ010595370">
    <property type="protein sequence ID" value="GFB29528.1"/>
    <property type="molecule type" value="Genomic_DNA"/>
</dbReference>
<sequence length="215" mass="25282">ANTTPYLPTLEEPILSAIDDIQSKEDEKFFAHSLYEDKCSNLLEEAEVTHIHLNPPQFPRVVINQVRVDDSVFENEKEQDNVSLVKDEHHVVEWCHENSFSKLTHIIVKQVHRKARLGVRNLSQFVCYGTKNFREVLNCDKLIKVESKRSRVKQVRSASSRRKRKIRVWVSKHKHFFGLRENNISKVFKNKNMTWTRKVEIRQGNSYGKCSIKQP</sequence>
<proteinExistence type="predicted"/>
<feature type="non-terminal residue" evidence="1">
    <location>
        <position position="1"/>
    </location>
</feature>